<dbReference type="GO" id="GO:0005886">
    <property type="term" value="C:plasma membrane"/>
    <property type="evidence" value="ECO:0007669"/>
    <property type="project" value="UniProtKB-SubCell"/>
</dbReference>
<dbReference type="Gene3D" id="3.30.70.20">
    <property type="match status" value="2"/>
</dbReference>
<proteinExistence type="predicted"/>
<evidence type="ECO:0000256" key="3">
    <source>
        <dbReference type="ARBA" id="ARBA00022485"/>
    </source>
</evidence>
<organism evidence="12 13">
    <name type="scientific">Anaeromyxobacter dehalogenans (strain 2CP-C)</name>
    <dbReference type="NCBI Taxonomy" id="290397"/>
    <lineage>
        <taxon>Bacteria</taxon>
        <taxon>Pseudomonadati</taxon>
        <taxon>Myxococcota</taxon>
        <taxon>Myxococcia</taxon>
        <taxon>Myxococcales</taxon>
        <taxon>Cystobacterineae</taxon>
        <taxon>Anaeromyxobacteraceae</taxon>
        <taxon>Anaeromyxobacter</taxon>
    </lineage>
</organism>
<evidence type="ECO:0000256" key="7">
    <source>
        <dbReference type="ARBA" id="ARBA00023004"/>
    </source>
</evidence>
<keyword evidence="6 10" id="KW-1133">Transmembrane helix</keyword>
<reference evidence="12 13" key="1">
    <citation type="submission" date="2006-01" db="EMBL/GenBank/DDBJ databases">
        <title>Complete sequence of Anaeromyxobacter dehalogenans 2CP-C.</title>
        <authorList>
            <consortium name="US DOE Joint Genome Institute"/>
            <person name="Copeland A."/>
            <person name="Lucas S."/>
            <person name="Lapidus A."/>
            <person name="Barry K."/>
            <person name="Detter J.C."/>
            <person name="Glavina T."/>
            <person name="Hammon N."/>
            <person name="Israni S."/>
            <person name="Pitluck S."/>
            <person name="Brettin T."/>
            <person name="Bruce D."/>
            <person name="Han C."/>
            <person name="Tapia R."/>
            <person name="Gilna P."/>
            <person name="Kiss H."/>
            <person name="Schmutz J."/>
            <person name="Larimer F."/>
            <person name="Land M."/>
            <person name="Kyrpides N."/>
            <person name="Anderson I."/>
            <person name="Sanford R.A."/>
            <person name="Ritalahti K.M."/>
            <person name="Thomas H.S."/>
            <person name="Kirby J.R."/>
            <person name="Zhulin I.B."/>
            <person name="Loeffler F.E."/>
            <person name="Richardson P."/>
        </authorList>
    </citation>
    <scope>NUCLEOTIDE SEQUENCE [LARGE SCALE GENOMIC DNA]</scope>
    <source>
        <strain evidence="12 13">2CP-C</strain>
    </source>
</reference>
<protein>
    <submittedName>
        <fullName evidence="12">4Fe-4S ferredoxin, iron-sulfur binding protein</fullName>
    </submittedName>
</protein>
<dbReference type="Gene3D" id="1.20.950.20">
    <property type="entry name" value="Transmembrane di-heme cytochromes, Chain C"/>
    <property type="match status" value="1"/>
</dbReference>
<dbReference type="GO" id="GO:0009055">
    <property type="term" value="F:electron transfer activity"/>
    <property type="evidence" value="ECO:0007669"/>
    <property type="project" value="InterPro"/>
</dbReference>
<gene>
    <name evidence="12" type="ordered locus">Adeh_2631</name>
</gene>
<feature type="transmembrane region" description="Helical" evidence="10">
    <location>
        <begin position="217"/>
        <end position="235"/>
    </location>
</feature>
<name>Q2IL72_ANADE</name>
<dbReference type="InterPro" id="IPR017896">
    <property type="entry name" value="4Fe4S_Fe-S-bd"/>
</dbReference>
<keyword evidence="2" id="KW-1003">Cell membrane</keyword>
<evidence type="ECO:0000256" key="8">
    <source>
        <dbReference type="ARBA" id="ARBA00023014"/>
    </source>
</evidence>
<keyword evidence="3" id="KW-0004">4Fe-4S</keyword>
<dbReference type="Pfam" id="PF12797">
    <property type="entry name" value="Fer4_2"/>
    <property type="match status" value="1"/>
</dbReference>
<evidence type="ECO:0000256" key="2">
    <source>
        <dbReference type="ARBA" id="ARBA00022475"/>
    </source>
</evidence>
<evidence type="ECO:0000256" key="5">
    <source>
        <dbReference type="ARBA" id="ARBA00022723"/>
    </source>
</evidence>
<dbReference type="CDD" id="cd10551">
    <property type="entry name" value="PsrB"/>
    <property type="match status" value="1"/>
</dbReference>
<dbReference type="PROSITE" id="PS00198">
    <property type="entry name" value="4FE4S_FER_1"/>
    <property type="match status" value="1"/>
</dbReference>
<keyword evidence="5" id="KW-0479">Metal-binding</keyword>
<dbReference type="AlphaFoldDB" id="Q2IL72"/>
<dbReference type="GO" id="GO:0051539">
    <property type="term" value="F:4 iron, 4 sulfur cluster binding"/>
    <property type="evidence" value="ECO:0007669"/>
    <property type="project" value="UniProtKB-KW"/>
</dbReference>
<dbReference type="SUPFAM" id="SSF81342">
    <property type="entry name" value="Transmembrane di-heme cytochromes"/>
    <property type="match status" value="1"/>
</dbReference>
<dbReference type="KEGG" id="ade:Adeh_2631"/>
<dbReference type="Proteomes" id="UP000001935">
    <property type="component" value="Chromosome"/>
</dbReference>
<comment type="subcellular location">
    <subcellularLocation>
        <location evidence="1">Cell membrane</location>
        <topology evidence="1">Multi-pass membrane protein</topology>
    </subcellularLocation>
</comment>
<evidence type="ECO:0000313" key="12">
    <source>
        <dbReference type="EMBL" id="ABC82401.1"/>
    </source>
</evidence>
<dbReference type="EMBL" id="CP000251">
    <property type="protein sequence ID" value="ABC82401.1"/>
    <property type="molecule type" value="Genomic_DNA"/>
</dbReference>
<keyword evidence="9 10" id="KW-0472">Membrane</keyword>
<keyword evidence="8" id="KW-0411">Iron-sulfur</keyword>
<feature type="domain" description="4Fe-4S ferredoxin-type" evidence="11">
    <location>
        <begin position="4"/>
        <end position="33"/>
    </location>
</feature>
<evidence type="ECO:0000256" key="1">
    <source>
        <dbReference type="ARBA" id="ARBA00004651"/>
    </source>
</evidence>
<feature type="domain" description="4Fe-4S ferredoxin-type" evidence="11">
    <location>
        <begin position="51"/>
        <end position="82"/>
    </location>
</feature>
<dbReference type="eggNOG" id="COG0437">
    <property type="taxonomic scope" value="Bacteria"/>
</dbReference>
<evidence type="ECO:0000259" key="11">
    <source>
        <dbReference type="PROSITE" id="PS51379"/>
    </source>
</evidence>
<keyword evidence="7" id="KW-0408">Iron</keyword>
<evidence type="ECO:0000256" key="6">
    <source>
        <dbReference type="ARBA" id="ARBA00022989"/>
    </source>
</evidence>
<dbReference type="eggNOG" id="COG2864">
    <property type="taxonomic scope" value="Bacteria"/>
</dbReference>
<evidence type="ECO:0000256" key="9">
    <source>
        <dbReference type="ARBA" id="ARBA00023136"/>
    </source>
</evidence>
<dbReference type="Pfam" id="PF13247">
    <property type="entry name" value="Fer4_11"/>
    <property type="match status" value="1"/>
</dbReference>
<feature type="transmembrane region" description="Helical" evidence="10">
    <location>
        <begin position="415"/>
        <end position="444"/>
    </location>
</feature>
<keyword evidence="4 10" id="KW-0812">Transmembrane</keyword>
<evidence type="ECO:0000256" key="4">
    <source>
        <dbReference type="ARBA" id="ARBA00022692"/>
    </source>
</evidence>
<evidence type="ECO:0000313" key="13">
    <source>
        <dbReference type="Proteomes" id="UP000001935"/>
    </source>
</evidence>
<dbReference type="RefSeq" id="WP_011421683.1">
    <property type="nucleotide sequence ID" value="NC_007760.1"/>
</dbReference>
<dbReference type="InterPro" id="IPR050954">
    <property type="entry name" value="ET_IronSulfur_Cluster-Binding"/>
</dbReference>
<dbReference type="PANTHER" id="PTHR43177">
    <property type="entry name" value="PROTEIN NRFC"/>
    <property type="match status" value="1"/>
</dbReference>
<dbReference type="PANTHER" id="PTHR43177:SF3">
    <property type="entry name" value="PROTEIN NRFC HOMOLOG"/>
    <property type="match status" value="1"/>
</dbReference>
<dbReference type="PROSITE" id="PS51379">
    <property type="entry name" value="4FE4S_FER_2"/>
    <property type="match status" value="3"/>
</dbReference>
<feature type="transmembrane region" description="Helical" evidence="10">
    <location>
        <begin position="386"/>
        <end position="409"/>
    </location>
</feature>
<sequence>MARHAMLIDLDRCVGCKACVSACKEQWDSGPGAARDWVHTFETGTRAGGDLAVTFYPGLCMQCEAHPCTVDCPTGATSVDANGVVGVDAGVCIGCGNCVAACPYGARHVDPVKNVVEKCNLCAPFVARGEQPACVVTCPAECRVFGDLDDPGSAVSVAAAARGARPLAVPGIDVRPRTLYAGDRARDLVLAQGIARPPRTGWLTSAWDGAARPLTRAVVPGLGALSIGGGLLVNLKARVDRVRREEAEGACALPASRPRTLHRHPAGLRALHWLNALSWIALLLSGVGLLSAARFALLGPAAADAIAGALGGRAALLRLHVAWGLAWAAVVIPLFLLFKGGLRHVWEDVRVSRDDLAWLVRKPLAMAGAWRGPLPPQDKYNAGQKLFAVLVLIATATIVASGLVMTFHLGPAQVVAAAVVVHGLAIALVAAGLAVHLTMAVVIADERPALRSMITGRIDLAHAARHSAKWVARAANEPHPGAPAAPDAKEE</sequence>
<dbReference type="STRING" id="290397.Adeh_2631"/>
<dbReference type="SUPFAM" id="SSF54862">
    <property type="entry name" value="4Fe-4S ferredoxins"/>
    <property type="match status" value="1"/>
</dbReference>
<evidence type="ECO:0000256" key="10">
    <source>
        <dbReference type="SAM" id="Phobius"/>
    </source>
</evidence>
<feature type="transmembrane region" description="Helical" evidence="10">
    <location>
        <begin position="317"/>
        <end position="338"/>
    </location>
</feature>
<feature type="transmembrane region" description="Helical" evidence="10">
    <location>
        <begin position="273"/>
        <end position="297"/>
    </location>
</feature>
<dbReference type="Pfam" id="PF01292">
    <property type="entry name" value="Ni_hydr_CYTB"/>
    <property type="match status" value="1"/>
</dbReference>
<dbReference type="InterPro" id="IPR011577">
    <property type="entry name" value="Cyt_b561_bac/Ni-Hgenase"/>
</dbReference>
<dbReference type="InterPro" id="IPR016174">
    <property type="entry name" value="Di-haem_cyt_TM"/>
</dbReference>
<dbReference type="InterPro" id="IPR017900">
    <property type="entry name" value="4Fe4S_Fe_S_CS"/>
</dbReference>
<feature type="domain" description="4Fe-4S ferredoxin-type" evidence="11">
    <location>
        <begin position="83"/>
        <end position="112"/>
    </location>
</feature>
<dbReference type="HOGENOM" id="CLU_555104_0_0_7"/>
<accession>Q2IL72</accession>
<dbReference type="GO" id="GO:0046872">
    <property type="term" value="F:metal ion binding"/>
    <property type="evidence" value="ECO:0007669"/>
    <property type="project" value="UniProtKB-KW"/>
</dbReference>
<dbReference type="OrthoDB" id="9789030at2"/>
<dbReference type="GO" id="GO:0022904">
    <property type="term" value="P:respiratory electron transport chain"/>
    <property type="evidence" value="ECO:0007669"/>
    <property type="project" value="InterPro"/>
</dbReference>